<dbReference type="PANTHER" id="PTHR46825">
    <property type="entry name" value="D-ALANYL-D-ALANINE-CARBOXYPEPTIDASE/ENDOPEPTIDASE AMPH"/>
    <property type="match status" value="1"/>
</dbReference>
<dbReference type="Gene3D" id="3.40.710.10">
    <property type="entry name" value="DD-peptidase/beta-lactamase superfamily"/>
    <property type="match status" value="1"/>
</dbReference>
<comment type="caution">
    <text evidence="4">The sequence shown here is derived from an EMBL/GenBank/DDBJ whole genome shotgun (WGS) entry which is preliminary data.</text>
</comment>
<evidence type="ECO:0000313" key="4">
    <source>
        <dbReference type="EMBL" id="MCA6077372.1"/>
    </source>
</evidence>
<dbReference type="EMBL" id="JAIXNE010000004">
    <property type="protein sequence ID" value="MCA6077372.1"/>
    <property type="molecule type" value="Genomic_DNA"/>
</dbReference>
<proteinExistence type="predicted"/>
<dbReference type="SUPFAM" id="SSF56601">
    <property type="entry name" value="beta-lactamase/transpeptidase-like"/>
    <property type="match status" value="1"/>
</dbReference>
<dbReference type="Pfam" id="PF00144">
    <property type="entry name" value="Beta-lactamase"/>
    <property type="match status" value="1"/>
</dbReference>
<feature type="domain" description="Beta-lactamase-related" evidence="1">
    <location>
        <begin position="36"/>
        <end position="341"/>
    </location>
</feature>
<gene>
    <name evidence="2" type="ORF">LDX50_09310</name>
    <name evidence="3" type="ORF">LDX50_15280</name>
    <name evidence="4" type="ORF">LDX50_21000</name>
</gene>
<accession>A0A9X1L0L9</accession>
<sequence length="553" mass="62874">MKKMFLFLVCLQIMIHAHGQPDQFSSIDSIFAEWSQPGSPGAALGIIRNGELIYAKGYGFANLEYDIPNTANTVFRIGSTSKQFTAACIVLLSEQGKLSLDDTLDKFFPDFPAYASSITIRHLLNHTSGIRDYLAISYLKGHGDDTFYTDEDVMKWLIRQQDLNFLPGDEYLYSNSGYWLLGQIVKEVSGMNMADFARKEIFEPLGMTNTHFHNDHTMIVKNRASGYLPKREGGYQISMTTLDMIGDGGIFTTINDIKKWDDAFYDSDIFTRQFWSVMTEPGKLNNGKELDYAAGLGIDTYRGLKLISHGGAFVGFRADFFRFPEQRLSIALFANRGDANPTAMCYQIADIMLENEFRDLPEEPQQRKKTATVKKISAQKLQQFAGDFWSEANSYSRKIYVRDDTLRYYRNENSENALVPIGPDEFKMINVGASVLVKFETSGDRSMVVTVNEEPPSRFERYQPRSYSVSELTDFEGTYYSEELDVQYVLRLENESLMLYINDNKISPLDAVMSEMFSNDQYGTFLFSREGDGSVGSFRLAAGRVKNLLFVKR</sequence>
<evidence type="ECO:0000259" key="1">
    <source>
        <dbReference type="Pfam" id="PF00144"/>
    </source>
</evidence>
<name>A0A9X1L0L9_9BACT</name>
<evidence type="ECO:0000313" key="3">
    <source>
        <dbReference type="EMBL" id="MCA6076244.1"/>
    </source>
</evidence>
<dbReference type="RefSeq" id="WP_225698173.1">
    <property type="nucleotide sequence ID" value="NZ_JAIXNE010000002.1"/>
</dbReference>
<dbReference type="InterPro" id="IPR050491">
    <property type="entry name" value="AmpC-like"/>
</dbReference>
<reference evidence="4" key="1">
    <citation type="submission" date="2021-09" db="EMBL/GenBank/DDBJ databases">
        <title>Fulvivirga sp. isolated from coastal sediment.</title>
        <authorList>
            <person name="Yu H."/>
        </authorList>
    </citation>
    <scope>NUCLEOTIDE SEQUENCE</scope>
    <source>
        <strain evidence="4">1062</strain>
    </source>
</reference>
<dbReference type="AlphaFoldDB" id="A0A9X1L0L9"/>
<dbReference type="EMBL" id="JAIXNE010000002">
    <property type="protein sequence ID" value="MCA6075067.1"/>
    <property type="molecule type" value="Genomic_DNA"/>
</dbReference>
<dbReference type="Proteomes" id="UP001139409">
    <property type="component" value="Unassembled WGS sequence"/>
</dbReference>
<evidence type="ECO:0000313" key="5">
    <source>
        <dbReference type="Proteomes" id="UP001139409"/>
    </source>
</evidence>
<keyword evidence="5" id="KW-1185">Reference proteome</keyword>
<organism evidence="4 5">
    <name type="scientific">Fulvivirga sedimenti</name>
    <dbReference type="NCBI Taxonomy" id="2879465"/>
    <lineage>
        <taxon>Bacteria</taxon>
        <taxon>Pseudomonadati</taxon>
        <taxon>Bacteroidota</taxon>
        <taxon>Cytophagia</taxon>
        <taxon>Cytophagales</taxon>
        <taxon>Fulvivirgaceae</taxon>
        <taxon>Fulvivirga</taxon>
    </lineage>
</organism>
<dbReference type="InterPro" id="IPR001466">
    <property type="entry name" value="Beta-lactam-related"/>
</dbReference>
<dbReference type="PANTHER" id="PTHR46825:SF9">
    <property type="entry name" value="BETA-LACTAMASE-RELATED DOMAIN-CONTAINING PROTEIN"/>
    <property type="match status" value="1"/>
</dbReference>
<dbReference type="InterPro" id="IPR012338">
    <property type="entry name" value="Beta-lactam/transpept-like"/>
</dbReference>
<evidence type="ECO:0000313" key="2">
    <source>
        <dbReference type="EMBL" id="MCA6075067.1"/>
    </source>
</evidence>
<protein>
    <submittedName>
        <fullName evidence="4">Beta-lactamase family protein</fullName>
    </submittedName>
</protein>
<dbReference type="EMBL" id="JAIXNE010000003">
    <property type="protein sequence ID" value="MCA6076244.1"/>
    <property type="molecule type" value="Genomic_DNA"/>
</dbReference>